<proteinExistence type="predicted"/>
<reference evidence="2 3" key="1">
    <citation type="submission" date="2023-07" db="EMBL/GenBank/DDBJ databases">
        <title>Paenibacillus sp. JX-17 nov. isolated from soil.</title>
        <authorList>
            <person name="Wan Y."/>
            <person name="Liu B."/>
        </authorList>
    </citation>
    <scope>NUCLEOTIDE SEQUENCE [LARGE SCALE GENOMIC DNA]</scope>
    <source>
        <strain evidence="2 3">JX-17</strain>
    </source>
</reference>
<dbReference type="EMBL" id="JAUQTB010000001">
    <property type="protein sequence ID" value="MDO7905311.1"/>
    <property type="molecule type" value="Genomic_DNA"/>
</dbReference>
<evidence type="ECO:0000259" key="1">
    <source>
        <dbReference type="Pfam" id="PF11181"/>
    </source>
</evidence>
<comment type="caution">
    <text evidence="2">The sequence shown here is derived from an EMBL/GenBank/DDBJ whole genome shotgun (WGS) entry which is preliminary data.</text>
</comment>
<gene>
    <name evidence="2" type="ORF">Q5741_02645</name>
</gene>
<dbReference type="InterPro" id="IPR025889">
    <property type="entry name" value="GSP17M-like_dom"/>
</dbReference>
<dbReference type="Proteomes" id="UP001240171">
    <property type="component" value="Unassembled WGS sequence"/>
</dbReference>
<keyword evidence="3" id="KW-1185">Reference proteome</keyword>
<accession>A0ABT9C7W0</accession>
<name>A0ABT9C7W0_9BACL</name>
<feature type="domain" description="General stress protein 17M-like" evidence="1">
    <location>
        <begin position="5"/>
        <end position="66"/>
    </location>
</feature>
<organism evidence="2 3">
    <name type="scientific">Paenibacillus lacisoli</name>
    <dbReference type="NCBI Taxonomy" id="3064525"/>
    <lineage>
        <taxon>Bacteria</taxon>
        <taxon>Bacillati</taxon>
        <taxon>Bacillota</taxon>
        <taxon>Bacilli</taxon>
        <taxon>Bacillales</taxon>
        <taxon>Paenibacillaceae</taxon>
        <taxon>Paenibacillus</taxon>
    </lineage>
</organism>
<evidence type="ECO:0000313" key="2">
    <source>
        <dbReference type="EMBL" id="MDO7905311.1"/>
    </source>
</evidence>
<protein>
    <submittedName>
        <fullName evidence="2">General stress protein</fullName>
    </submittedName>
</protein>
<evidence type="ECO:0000313" key="3">
    <source>
        <dbReference type="Proteomes" id="UP001240171"/>
    </source>
</evidence>
<sequence length="157" mass="16883">MTTLLIGVYRTEQDVSMTIEELMEAGAERKEISIVSNQHNDLEQIAEDTGMKPFSGGYGARGILNTLEQLASDLRVMPQRAAVSGPGAKLLAGAETGSRSDDLIVRLTAIGIPKDDARAYAAEVRRGHLLMMVTSEAEDAAGKMAIMEKHDVKPVSI</sequence>
<dbReference type="Pfam" id="PF11181">
    <property type="entry name" value="YflT"/>
    <property type="match status" value="1"/>
</dbReference>
<dbReference type="RefSeq" id="WP_305022482.1">
    <property type="nucleotide sequence ID" value="NZ_JAUQTB010000001.1"/>
</dbReference>